<evidence type="ECO:0000313" key="4">
    <source>
        <dbReference type="Proteomes" id="UP000008366"/>
    </source>
</evidence>
<organism evidence="3 4">
    <name type="scientific">Kineosphaera limosa NBRC 100340</name>
    <dbReference type="NCBI Taxonomy" id="1184609"/>
    <lineage>
        <taxon>Bacteria</taxon>
        <taxon>Bacillati</taxon>
        <taxon>Actinomycetota</taxon>
        <taxon>Actinomycetes</taxon>
        <taxon>Micrococcales</taxon>
        <taxon>Dermatophilaceae</taxon>
        <taxon>Kineosphaera</taxon>
    </lineage>
</organism>
<reference evidence="3 4" key="1">
    <citation type="submission" date="2012-08" db="EMBL/GenBank/DDBJ databases">
        <title>Whole genome shotgun sequence of Kineosphaera limosa NBRC 100340.</title>
        <authorList>
            <person name="Yoshida I."/>
            <person name="Isaki S."/>
            <person name="Hosoyama A."/>
            <person name="Tsuchikane K."/>
            <person name="Katsumata H."/>
            <person name="Ando Y."/>
            <person name="Ohji S."/>
            <person name="Hamada M."/>
            <person name="Tamura T."/>
            <person name="Yamazoe A."/>
            <person name="Yamazaki S."/>
            <person name="Fujita N."/>
        </authorList>
    </citation>
    <scope>NUCLEOTIDE SEQUENCE [LARGE SCALE GENOMIC DNA]</scope>
    <source>
        <strain evidence="3 4">NBRC 100340</strain>
    </source>
</reference>
<feature type="domain" description="ABC-type glycine betaine transport system substrate-binding" evidence="2">
    <location>
        <begin position="45"/>
        <end position="304"/>
    </location>
</feature>
<dbReference type="InterPro" id="IPR007210">
    <property type="entry name" value="ABC_Gly_betaine_transp_sub-bd"/>
</dbReference>
<dbReference type="Gene3D" id="3.40.190.120">
    <property type="entry name" value="Osmoprotection protein (prox), domain 2"/>
    <property type="match status" value="1"/>
</dbReference>
<evidence type="ECO:0000313" key="3">
    <source>
        <dbReference type="EMBL" id="GAB94099.1"/>
    </source>
</evidence>
<gene>
    <name evidence="3" type="ORF">KILIM_003_00210</name>
</gene>
<dbReference type="EMBL" id="BAHD01000003">
    <property type="protein sequence ID" value="GAB94099.1"/>
    <property type="molecule type" value="Genomic_DNA"/>
</dbReference>
<keyword evidence="1" id="KW-0732">Signal</keyword>
<dbReference type="PROSITE" id="PS51257">
    <property type="entry name" value="PROKAR_LIPOPROTEIN"/>
    <property type="match status" value="1"/>
</dbReference>
<dbReference type="GO" id="GO:0043190">
    <property type="term" value="C:ATP-binding cassette (ABC) transporter complex"/>
    <property type="evidence" value="ECO:0007669"/>
    <property type="project" value="InterPro"/>
</dbReference>
<feature type="chain" id="PRO_5039551262" evidence="1">
    <location>
        <begin position="20"/>
        <end position="309"/>
    </location>
</feature>
<dbReference type="Proteomes" id="UP000008366">
    <property type="component" value="Unassembled WGS sequence"/>
</dbReference>
<sequence>MIRRTTLTAATLATLLATAACGGTNGTPLDQPTDGAPAATAAAGSITVGSANFPESELLMNIYAGALQAKGVNVTTRPNIGSRETYIPALKDGSINLVPEYTGVLMQYFDQSATATAPDEVYAALQQHVPDGLKVLAKAEAEDKDSVVVTRETATQHNLKTIADLAPVAGDMVLGGPPEWRTRETGVPGLKRVYDLTFKEFRPLDTAGPLTVQALKNGQVQAANLFTTDPNVAANDFVALEDPKSLFAAQNIVPLIAADAATDQVTQTLDAVSAALTTENLAAAVKEVVIDRKDSAAVADAFLTTHELK</sequence>
<proteinExistence type="predicted"/>
<dbReference type="CDD" id="cd13606">
    <property type="entry name" value="PBP2_ProX_like"/>
    <property type="match status" value="1"/>
</dbReference>
<name>K6X5M0_9MICO</name>
<dbReference type="eggNOG" id="COG1732">
    <property type="taxonomic scope" value="Bacteria"/>
</dbReference>
<feature type="signal peptide" evidence="1">
    <location>
        <begin position="1"/>
        <end position="19"/>
    </location>
</feature>
<evidence type="ECO:0000256" key="1">
    <source>
        <dbReference type="SAM" id="SignalP"/>
    </source>
</evidence>
<dbReference type="OrthoDB" id="9781705at2"/>
<dbReference type="STRING" id="1184609.KILIM_003_00210"/>
<dbReference type="Pfam" id="PF04069">
    <property type="entry name" value="OpuAC"/>
    <property type="match status" value="1"/>
</dbReference>
<accession>K6X5M0</accession>
<dbReference type="SUPFAM" id="SSF53850">
    <property type="entry name" value="Periplasmic binding protein-like II"/>
    <property type="match status" value="1"/>
</dbReference>
<dbReference type="Gene3D" id="3.40.190.10">
    <property type="entry name" value="Periplasmic binding protein-like II"/>
    <property type="match status" value="1"/>
</dbReference>
<dbReference type="RefSeq" id="WP_006590632.1">
    <property type="nucleotide sequence ID" value="NZ_BAHD01000003.1"/>
</dbReference>
<dbReference type="AlphaFoldDB" id="K6X5M0"/>
<comment type="caution">
    <text evidence="3">The sequence shown here is derived from an EMBL/GenBank/DDBJ whole genome shotgun (WGS) entry which is preliminary data.</text>
</comment>
<evidence type="ECO:0000259" key="2">
    <source>
        <dbReference type="Pfam" id="PF04069"/>
    </source>
</evidence>
<protein>
    <submittedName>
        <fullName evidence="3">Putative ABC transporter substrate-binding protein</fullName>
    </submittedName>
</protein>
<keyword evidence="4" id="KW-1185">Reference proteome</keyword>
<dbReference type="GO" id="GO:0022857">
    <property type="term" value="F:transmembrane transporter activity"/>
    <property type="evidence" value="ECO:0007669"/>
    <property type="project" value="InterPro"/>
</dbReference>